<evidence type="ECO:0000256" key="2">
    <source>
        <dbReference type="ARBA" id="ARBA00022448"/>
    </source>
</evidence>
<name>A0A3M7Q1P6_BRAPC</name>
<evidence type="ECO:0000256" key="4">
    <source>
        <dbReference type="ARBA" id="ARBA00022989"/>
    </source>
</evidence>
<dbReference type="EMBL" id="REGN01007802">
    <property type="protein sequence ID" value="RNA05263.1"/>
    <property type="molecule type" value="Genomic_DNA"/>
</dbReference>
<dbReference type="GO" id="GO:0008076">
    <property type="term" value="C:voltage-gated potassium channel complex"/>
    <property type="evidence" value="ECO:0007669"/>
    <property type="project" value="TreeGrafter"/>
</dbReference>
<dbReference type="GO" id="GO:0015269">
    <property type="term" value="F:calcium-activated potassium channel activity"/>
    <property type="evidence" value="ECO:0007669"/>
    <property type="project" value="InterPro"/>
</dbReference>
<reference evidence="10 11" key="1">
    <citation type="journal article" date="2018" name="Sci. Rep.">
        <title>Genomic signatures of local adaptation to the degree of environmental predictability in rotifers.</title>
        <authorList>
            <person name="Franch-Gras L."/>
            <person name="Hahn C."/>
            <person name="Garcia-Roger E.M."/>
            <person name="Carmona M.J."/>
            <person name="Serra M."/>
            <person name="Gomez A."/>
        </authorList>
    </citation>
    <scope>NUCLEOTIDE SEQUENCE [LARGE SCALE GENOMIC DNA]</scope>
    <source>
        <strain evidence="10">HYR1</strain>
    </source>
</reference>
<keyword evidence="11" id="KW-1185">Reference proteome</keyword>
<accession>A0A3M7Q1P6</accession>
<organism evidence="10 11">
    <name type="scientific">Brachionus plicatilis</name>
    <name type="common">Marine rotifer</name>
    <name type="synonym">Brachionus muelleri</name>
    <dbReference type="NCBI Taxonomy" id="10195"/>
    <lineage>
        <taxon>Eukaryota</taxon>
        <taxon>Metazoa</taxon>
        <taxon>Spiralia</taxon>
        <taxon>Gnathifera</taxon>
        <taxon>Rotifera</taxon>
        <taxon>Eurotatoria</taxon>
        <taxon>Monogononta</taxon>
        <taxon>Pseudotrocha</taxon>
        <taxon>Ploima</taxon>
        <taxon>Brachionidae</taxon>
        <taxon>Brachionus</taxon>
    </lineage>
</organism>
<keyword evidence="4 9" id="KW-1133">Transmembrane helix</keyword>
<evidence type="ECO:0000313" key="11">
    <source>
        <dbReference type="Proteomes" id="UP000276133"/>
    </source>
</evidence>
<comment type="subcellular location">
    <subcellularLocation>
        <location evidence="1">Membrane</location>
        <topology evidence="1">Multi-pass membrane protein</topology>
    </subcellularLocation>
</comment>
<evidence type="ECO:0000256" key="5">
    <source>
        <dbReference type="ARBA" id="ARBA00023065"/>
    </source>
</evidence>
<evidence type="ECO:0000256" key="7">
    <source>
        <dbReference type="ARBA" id="ARBA00023180"/>
    </source>
</evidence>
<comment type="caution">
    <text evidence="10">The sequence shown here is derived from an EMBL/GenBank/DDBJ whole genome shotgun (WGS) entry which is preliminary data.</text>
</comment>
<dbReference type="AlphaFoldDB" id="A0A3M7Q1P6"/>
<keyword evidence="2" id="KW-0813">Transport</keyword>
<evidence type="ECO:0000256" key="8">
    <source>
        <dbReference type="ARBA" id="ARBA00023303"/>
    </source>
</evidence>
<keyword evidence="8" id="KW-0407">Ion channel</keyword>
<evidence type="ECO:0000256" key="6">
    <source>
        <dbReference type="ARBA" id="ARBA00023136"/>
    </source>
</evidence>
<dbReference type="Pfam" id="PF03185">
    <property type="entry name" value="CaKB"/>
    <property type="match status" value="1"/>
</dbReference>
<keyword evidence="5" id="KW-0406">Ion transport</keyword>
<sequence>MSTISDSKYILNGAIILTFSIFLLIIFVNHLKLPIERTQEYTLDTCKINSVIFISVPFDCWQSGYVSIVEIPCVQIAVNTSKSTDLFFYRNFFEKEFLKTNNLNCSYAPSACQNDPTYLERIMKNSISQLFPPTNFSFNCYLNKDGTEVLLYLPDSTSYYMSIAVISFGICLSVLFILYGWINIQFSTKKKFLGIILSFFKGYISKFTNTDNEDEFVKYVKEILEETHINFYDIPIDGLDNHSFIDHENDSLSYRKTLRSRTSSFAQGSFSSDQSYILRRNDFLRPSPSKLKLGSNEIYIGRIEYKAPSISKLDRRDSTRNSYSSSASEGERTNFYINYDSASADFNDDDELDIPDVILEEDERNLTIQKKAPENQSTHVAQIFAQSFDTDQK</sequence>
<feature type="transmembrane region" description="Helical" evidence="9">
    <location>
        <begin position="159"/>
        <end position="182"/>
    </location>
</feature>
<dbReference type="PANTHER" id="PTHR10258">
    <property type="entry name" value="CALCIUM-ACTIVATED POTASSIUM CHANNEL SUBUNIT BETA"/>
    <property type="match status" value="1"/>
</dbReference>
<evidence type="ECO:0000256" key="9">
    <source>
        <dbReference type="SAM" id="Phobius"/>
    </source>
</evidence>
<dbReference type="PANTHER" id="PTHR10258:SF8">
    <property type="entry name" value="CALCIUM-ACTIVATED POTASSIUM CHANNEL BK ALPHA SUBUNIT DOMAIN-CONTAINING PROTEIN"/>
    <property type="match status" value="1"/>
</dbReference>
<proteinExistence type="predicted"/>
<keyword evidence="7" id="KW-0325">Glycoprotein</keyword>
<evidence type="ECO:0000256" key="3">
    <source>
        <dbReference type="ARBA" id="ARBA00022692"/>
    </source>
</evidence>
<keyword evidence="3 9" id="KW-0812">Transmembrane</keyword>
<keyword evidence="6 9" id="KW-0472">Membrane</keyword>
<dbReference type="GO" id="GO:0005513">
    <property type="term" value="P:detection of calcium ion"/>
    <property type="evidence" value="ECO:0007669"/>
    <property type="project" value="TreeGrafter"/>
</dbReference>
<gene>
    <name evidence="10" type="ORF">BpHYR1_041697</name>
</gene>
<evidence type="ECO:0000256" key="1">
    <source>
        <dbReference type="ARBA" id="ARBA00004141"/>
    </source>
</evidence>
<dbReference type="Proteomes" id="UP000276133">
    <property type="component" value="Unassembled WGS sequence"/>
</dbReference>
<feature type="transmembrane region" description="Helical" evidence="9">
    <location>
        <begin position="9"/>
        <end position="28"/>
    </location>
</feature>
<dbReference type="OrthoDB" id="10493962at2759"/>
<dbReference type="GO" id="GO:0015459">
    <property type="term" value="F:potassium channel regulator activity"/>
    <property type="evidence" value="ECO:0007669"/>
    <property type="project" value="TreeGrafter"/>
</dbReference>
<protein>
    <submittedName>
        <fullName evidence="10">Uncharacterized protein</fullName>
    </submittedName>
</protein>
<evidence type="ECO:0000313" key="10">
    <source>
        <dbReference type="EMBL" id="RNA05263.1"/>
    </source>
</evidence>
<dbReference type="InterPro" id="IPR003930">
    <property type="entry name" value="K_chnl_Ca-activ_BK_bsu"/>
</dbReference>